<organism evidence="2 3">
    <name type="scientific">Ligilactobacillus equi DSM 15833 = JCM 10991</name>
    <dbReference type="NCBI Taxonomy" id="1423740"/>
    <lineage>
        <taxon>Bacteria</taxon>
        <taxon>Bacillati</taxon>
        <taxon>Bacillota</taxon>
        <taxon>Bacilli</taxon>
        <taxon>Lactobacillales</taxon>
        <taxon>Lactobacillaceae</taxon>
        <taxon>Ligilactobacillus</taxon>
    </lineage>
</organism>
<dbReference type="STRING" id="1423740.FC36_GL000755"/>
<feature type="transmembrane region" description="Helical" evidence="1">
    <location>
        <begin position="280"/>
        <end position="301"/>
    </location>
</feature>
<feature type="transmembrane region" description="Helical" evidence="1">
    <location>
        <begin position="95"/>
        <end position="111"/>
    </location>
</feature>
<evidence type="ECO:0000313" key="2">
    <source>
        <dbReference type="EMBL" id="KRL83187.1"/>
    </source>
</evidence>
<dbReference type="Proteomes" id="UP000051048">
    <property type="component" value="Unassembled WGS sequence"/>
</dbReference>
<keyword evidence="1" id="KW-0812">Transmembrane</keyword>
<evidence type="ECO:0000313" key="3">
    <source>
        <dbReference type="Proteomes" id="UP000051048"/>
    </source>
</evidence>
<feature type="transmembrane region" description="Helical" evidence="1">
    <location>
        <begin position="28"/>
        <end position="46"/>
    </location>
</feature>
<feature type="transmembrane region" description="Helical" evidence="1">
    <location>
        <begin position="66"/>
        <end position="89"/>
    </location>
</feature>
<proteinExistence type="predicted"/>
<evidence type="ECO:0008006" key="4">
    <source>
        <dbReference type="Google" id="ProtNLM"/>
    </source>
</evidence>
<dbReference type="PATRIC" id="fig|1423740.3.peg.802"/>
<dbReference type="AlphaFoldDB" id="A0A0R1TWM4"/>
<accession>A0A0R1TWM4</accession>
<feature type="transmembrane region" description="Helical" evidence="1">
    <location>
        <begin position="249"/>
        <end position="268"/>
    </location>
</feature>
<dbReference type="OrthoDB" id="1651152at2"/>
<keyword evidence="1" id="KW-0472">Membrane</keyword>
<dbReference type="PANTHER" id="PTHR33989:SF4">
    <property type="entry name" value="PTS SYSTEM N,N'-DIACETYLCHITOBIOSE-SPECIFIC EIIC COMPONENT"/>
    <property type="match status" value="1"/>
</dbReference>
<feature type="transmembrane region" description="Helical" evidence="1">
    <location>
        <begin position="192"/>
        <end position="210"/>
    </location>
</feature>
<gene>
    <name evidence="2" type="ORF">FC36_GL000755</name>
</gene>
<feature type="transmembrane region" description="Helical" evidence="1">
    <location>
        <begin position="152"/>
        <end position="171"/>
    </location>
</feature>
<feature type="transmembrane region" description="Helical" evidence="1">
    <location>
        <begin position="307"/>
        <end position="333"/>
    </location>
</feature>
<evidence type="ECO:0000256" key="1">
    <source>
        <dbReference type="SAM" id="Phobius"/>
    </source>
</evidence>
<keyword evidence="1" id="KW-1133">Transmembrane helix</keyword>
<dbReference type="EMBL" id="AZFH01000015">
    <property type="protein sequence ID" value="KRL83187.1"/>
    <property type="molecule type" value="Genomic_DNA"/>
</dbReference>
<reference evidence="2 3" key="1">
    <citation type="journal article" date="2015" name="Genome Announc.">
        <title>Expanding the biotechnology potential of lactobacilli through comparative genomics of 213 strains and associated genera.</title>
        <authorList>
            <person name="Sun Z."/>
            <person name="Harris H.M."/>
            <person name="McCann A."/>
            <person name="Guo C."/>
            <person name="Argimon S."/>
            <person name="Zhang W."/>
            <person name="Yang X."/>
            <person name="Jeffery I.B."/>
            <person name="Cooney J.C."/>
            <person name="Kagawa T.F."/>
            <person name="Liu W."/>
            <person name="Song Y."/>
            <person name="Salvetti E."/>
            <person name="Wrobel A."/>
            <person name="Rasinkangas P."/>
            <person name="Parkhill J."/>
            <person name="Rea M.C."/>
            <person name="O'Sullivan O."/>
            <person name="Ritari J."/>
            <person name="Douillard F.P."/>
            <person name="Paul Ross R."/>
            <person name="Yang R."/>
            <person name="Briner A.E."/>
            <person name="Felis G.E."/>
            <person name="de Vos W.M."/>
            <person name="Barrangou R."/>
            <person name="Klaenhammer T.R."/>
            <person name="Caufield P.W."/>
            <person name="Cui Y."/>
            <person name="Zhang H."/>
            <person name="O'Toole P.W."/>
        </authorList>
    </citation>
    <scope>NUCLEOTIDE SEQUENCE [LARGE SCALE GENOMIC DNA]</scope>
    <source>
        <strain evidence="2 3">DSM 15833</strain>
    </source>
</reference>
<feature type="transmembrane region" description="Helical" evidence="1">
    <location>
        <begin position="123"/>
        <end position="140"/>
    </location>
</feature>
<sequence>MLSNLLDIDNWLKKHVFVRNMNQTLDQLFPIVLIGAVSALLQQLFFSREAYLREIFHLKIFPTMYFLQNITDLTLATVALYATVLMAYYTAQNKGAGVVVSMMVFYFLTYHPDEHGVNLAGRAYGMNGLLLGLVCGYFVAQMLNLYGLRKGGGLLFLSAIALNFLAGWLIYNGYVELFFTDVQQRLNNQTNIGGLFIWSQVLLLLTWLGLGHNIVLNYNQFDYQNLHYALQHNGKVRYPVSSYTILNQYANLAGVGAIVALVICVIICSYSKARRQRARLALLPTIFNQTSVAFIALNYFLNPLYLIGGALATSFNILVVYGLLSLNILPVGLYPPLKGAPSLFYAFIANRGTWGILLLVICLLFCDILIYMPFVKVVESREK</sequence>
<dbReference type="PANTHER" id="PTHR33989">
    <property type="match status" value="1"/>
</dbReference>
<name>A0A0R1TWM4_9LACO</name>
<protein>
    <recommendedName>
        <fullName evidence="4">Cellobiose PTS, EIIC</fullName>
    </recommendedName>
</protein>
<comment type="caution">
    <text evidence="2">The sequence shown here is derived from an EMBL/GenBank/DDBJ whole genome shotgun (WGS) entry which is preliminary data.</text>
</comment>
<dbReference type="RefSeq" id="WP_025020982.1">
    <property type="nucleotide sequence ID" value="NZ_AZFH01000015.1"/>
</dbReference>
<dbReference type="InterPro" id="IPR051088">
    <property type="entry name" value="PTS_Sugar-EIIC/EIIB"/>
</dbReference>
<feature type="transmembrane region" description="Helical" evidence="1">
    <location>
        <begin position="354"/>
        <end position="374"/>
    </location>
</feature>